<name>A0A151ZDN2_TIELA</name>
<evidence type="ECO:0000313" key="2">
    <source>
        <dbReference type="EMBL" id="KYQ92068.1"/>
    </source>
</evidence>
<reference evidence="2 3" key="1">
    <citation type="submission" date="2015-12" db="EMBL/GenBank/DDBJ databases">
        <title>Dictyostelia acquired genes for synthesis and detection of signals that induce cell-type specialization by lateral gene transfer from prokaryotes.</title>
        <authorList>
            <person name="Gloeckner G."/>
            <person name="Schaap P."/>
        </authorList>
    </citation>
    <scope>NUCLEOTIDE SEQUENCE [LARGE SCALE GENOMIC DNA]</scope>
    <source>
        <strain evidence="2 3">TK</strain>
    </source>
</reference>
<evidence type="ECO:0000313" key="3">
    <source>
        <dbReference type="Proteomes" id="UP000076078"/>
    </source>
</evidence>
<gene>
    <name evidence="2" type="ORF">DLAC_06906</name>
</gene>
<feature type="domain" description="Metallo-beta-lactamase" evidence="1">
    <location>
        <begin position="234"/>
        <end position="422"/>
    </location>
</feature>
<dbReference type="SUPFAM" id="SSF56281">
    <property type="entry name" value="Metallo-hydrolase/oxidoreductase"/>
    <property type="match status" value="1"/>
</dbReference>
<dbReference type="OrthoDB" id="17458at2759"/>
<dbReference type="InterPro" id="IPR036866">
    <property type="entry name" value="RibonucZ/Hydroxyglut_hydro"/>
</dbReference>
<dbReference type="InterPro" id="IPR041516">
    <property type="entry name" value="LACTB2_WH"/>
</dbReference>
<dbReference type="InterPro" id="IPR050662">
    <property type="entry name" value="Sec-metab_biosynth-thioest"/>
</dbReference>
<dbReference type="Pfam" id="PF17778">
    <property type="entry name" value="WHD_BLACT"/>
    <property type="match status" value="1"/>
</dbReference>
<dbReference type="PANTHER" id="PTHR23131:SF0">
    <property type="entry name" value="ENDORIBONUCLEASE LACTB2"/>
    <property type="match status" value="1"/>
</dbReference>
<dbReference type="InParanoid" id="A0A151ZDN2"/>
<dbReference type="PANTHER" id="PTHR23131">
    <property type="entry name" value="ENDORIBONUCLEASE LACTB2"/>
    <property type="match status" value="1"/>
</dbReference>
<dbReference type="AlphaFoldDB" id="A0A151ZDN2"/>
<dbReference type="Pfam" id="PF00753">
    <property type="entry name" value="Lactamase_B"/>
    <property type="match status" value="1"/>
</dbReference>
<organism evidence="2 3">
    <name type="scientific">Tieghemostelium lacteum</name>
    <name type="common">Slime mold</name>
    <name type="synonym">Dictyostelium lacteum</name>
    <dbReference type="NCBI Taxonomy" id="361077"/>
    <lineage>
        <taxon>Eukaryota</taxon>
        <taxon>Amoebozoa</taxon>
        <taxon>Evosea</taxon>
        <taxon>Eumycetozoa</taxon>
        <taxon>Dictyostelia</taxon>
        <taxon>Dictyosteliales</taxon>
        <taxon>Raperosteliaceae</taxon>
        <taxon>Tieghemostelium</taxon>
    </lineage>
</organism>
<dbReference type="EMBL" id="LODT01000031">
    <property type="protein sequence ID" value="KYQ92068.1"/>
    <property type="molecule type" value="Genomic_DNA"/>
</dbReference>
<dbReference type="OMA" id="HKDHWEG"/>
<dbReference type="STRING" id="361077.A0A151ZDN2"/>
<keyword evidence="3" id="KW-1185">Reference proteome</keyword>
<dbReference type="InterPro" id="IPR036388">
    <property type="entry name" value="WH-like_DNA-bd_sf"/>
</dbReference>
<proteinExistence type="predicted"/>
<sequence length="500" mass="56986">MLRCLVVNSCRVNTNYRYFTSNTTKKVITFVPPIDIEKKISTPSKMNFYSNYICWNEKNNECLLIQNNEREEESDLYSRKEIEPVPYGFLGFPITKELNNDGLQNIGKQAFYLGSLVTPYYLGKLSRNQYNYYLVNIKGDESEKVSLERHLVKTNNSRTQWTTADKVLQSFRQCLNMVTPETKYMLQLLDQLHLALNKKNIQPESDDTVGCQVPLEYAPNIESVPIRSNTLIPFNTTNLIVSIDKNEALFIDPGANTDGATHFKNYIEEKLKNKSLSKDSKVYIFITHNHKDHWEGIGILLHYFPQATLIAHPNTIETIPYDIVNKQAVKGSKLEINCLDTTSSDNIITVGDRQFLIISTPGHTSDSLSLFEPKSKTLIAGDHLVGWGSSILDFDSGDMKDYMDSTRDIIKYLQPKIALPAHGPSNYSPVVLLNNYLKHRQSRENEILDAYNAGNTSLNDILKVVYQNIDPKLERLARGNIHLHLTKLQKDSKIPPNSTQ</sequence>
<dbReference type="SMART" id="SM00849">
    <property type="entry name" value="Lactamase_B"/>
    <property type="match status" value="1"/>
</dbReference>
<dbReference type="InterPro" id="IPR001279">
    <property type="entry name" value="Metallo-B-lactamas"/>
</dbReference>
<evidence type="ECO:0000259" key="1">
    <source>
        <dbReference type="SMART" id="SM00849"/>
    </source>
</evidence>
<dbReference type="Gene3D" id="3.60.15.10">
    <property type="entry name" value="Ribonuclease Z/Hydroxyacylglutathione hydrolase-like"/>
    <property type="match status" value="1"/>
</dbReference>
<comment type="caution">
    <text evidence="2">The sequence shown here is derived from an EMBL/GenBank/DDBJ whole genome shotgun (WGS) entry which is preliminary data.</text>
</comment>
<dbReference type="Gene3D" id="1.10.10.10">
    <property type="entry name" value="Winged helix-like DNA-binding domain superfamily/Winged helix DNA-binding domain"/>
    <property type="match status" value="1"/>
</dbReference>
<dbReference type="CDD" id="cd06262">
    <property type="entry name" value="metallo-hydrolase-like_MBL-fold"/>
    <property type="match status" value="1"/>
</dbReference>
<protein>
    <recommendedName>
        <fullName evidence="1">Metallo-beta-lactamase domain-containing protein</fullName>
    </recommendedName>
</protein>
<accession>A0A151ZDN2</accession>
<dbReference type="Proteomes" id="UP000076078">
    <property type="component" value="Unassembled WGS sequence"/>
</dbReference>